<sequence>EWSPEPPAVAASPSSCAWWQREGLPDGMDLLLQNTVPTCSLACNAGCYAFDEYTSMLTQGPSAAEVQLNQWMAALKKSDQALPPEVQNLVQEASAAQAHASTNELHSAVHKL</sequence>
<comment type="caution">
    <text evidence="1">The sequence shown here is derived from an EMBL/GenBank/DDBJ whole genome shotgun (WGS) entry which is preliminary data.</text>
</comment>
<evidence type="ECO:0000313" key="2">
    <source>
        <dbReference type="EMBL" id="CAL1135636.1"/>
    </source>
</evidence>
<dbReference type="EMBL" id="CAMXCT010000697">
    <property type="protein sequence ID" value="CAI3982261.1"/>
    <property type="molecule type" value="Genomic_DNA"/>
</dbReference>
<reference evidence="2" key="2">
    <citation type="submission" date="2024-04" db="EMBL/GenBank/DDBJ databases">
        <authorList>
            <person name="Chen Y."/>
            <person name="Shah S."/>
            <person name="Dougan E. K."/>
            <person name="Thang M."/>
            <person name="Chan C."/>
        </authorList>
    </citation>
    <scope>NUCLEOTIDE SEQUENCE [LARGE SCALE GENOMIC DNA]</scope>
</reference>
<name>A0A9P1BZF0_9DINO</name>
<dbReference type="EMBL" id="CAMXCT020000697">
    <property type="protein sequence ID" value="CAL1135636.1"/>
    <property type="molecule type" value="Genomic_DNA"/>
</dbReference>
<dbReference type="AlphaFoldDB" id="A0A9P1BZF0"/>
<gene>
    <name evidence="1" type="ORF">C1SCF055_LOCUS9972</name>
</gene>
<dbReference type="EMBL" id="CAMXCT030000697">
    <property type="protein sequence ID" value="CAL4769573.1"/>
    <property type="molecule type" value="Genomic_DNA"/>
</dbReference>
<proteinExistence type="predicted"/>
<evidence type="ECO:0000313" key="3">
    <source>
        <dbReference type="Proteomes" id="UP001152797"/>
    </source>
</evidence>
<organism evidence="1">
    <name type="scientific">Cladocopium goreaui</name>
    <dbReference type="NCBI Taxonomy" id="2562237"/>
    <lineage>
        <taxon>Eukaryota</taxon>
        <taxon>Sar</taxon>
        <taxon>Alveolata</taxon>
        <taxon>Dinophyceae</taxon>
        <taxon>Suessiales</taxon>
        <taxon>Symbiodiniaceae</taxon>
        <taxon>Cladocopium</taxon>
    </lineage>
</organism>
<keyword evidence="3" id="KW-1185">Reference proteome</keyword>
<protein>
    <submittedName>
        <fullName evidence="1">Uncharacterized protein</fullName>
    </submittedName>
</protein>
<evidence type="ECO:0000313" key="1">
    <source>
        <dbReference type="EMBL" id="CAI3982261.1"/>
    </source>
</evidence>
<dbReference type="Proteomes" id="UP001152797">
    <property type="component" value="Unassembled WGS sequence"/>
</dbReference>
<feature type="non-terminal residue" evidence="1">
    <location>
        <position position="112"/>
    </location>
</feature>
<feature type="non-terminal residue" evidence="1">
    <location>
        <position position="1"/>
    </location>
</feature>
<accession>A0A9P1BZF0</accession>
<reference evidence="1" key="1">
    <citation type="submission" date="2022-10" db="EMBL/GenBank/DDBJ databases">
        <authorList>
            <person name="Chen Y."/>
            <person name="Dougan E. K."/>
            <person name="Chan C."/>
            <person name="Rhodes N."/>
            <person name="Thang M."/>
        </authorList>
    </citation>
    <scope>NUCLEOTIDE SEQUENCE</scope>
</reference>